<evidence type="ECO:0000256" key="3">
    <source>
        <dbReference type="ARBA" id="ARBA00022962"/>
    </source>
</evidence>
<feature type="region of interest" description="Disordered" evidence="4">
    <location>
        <begin position="188"/>
        <end position="215"/>
    </location>
</feature>
<evidence type="ECO:0000313" key="6">
    <source>
        <dbReference type="EMBL" id="CAJ1930843.1"/>
    </source>
</evidence>
<feature type="domain" description="Asparagine synthetase" evidence="5">
    <location>
        <begin position="282"/>
        <end position="361"/>
    </location>
</feature>
<dbReference type="Pfam" id="PF00733">
    <property type="entry name" value="Asn_synthase"/>
    <property type="match status" value="2"/>
</dbReference>
<dbReference type="PANTHER" id="PTHR45937:SF1">
    <property type="entry name" value="ASPARAGINE SYNTHETASE DOMAIN-CONTAINING PROTEIN 1"/>
    <property type="match status" value="1"/>
</dbReference>
<dbReference type="InterPro" id="IPR014729">
    <property type="entry name" value="Rossmann-like_a/b/a_fold"/>
</dbReference>
<dbReference type="GO" id="GO:0006529">
    <property type="term" value="P:asparagine biosynthetic process"/>
    <property type="evidence" value="ECO:0007669"/>
    <property type="project" value="UniProtKB-KW"/>
</dbReference>
<comment type="caution">
    <text evidence="6">The sequence shown here is derived from an EMBL/GenBank/DDBJ whole genome shotgun (WGS) entry which is preliminary data.</text>
</comment>
<dbReference type="CDD" id="cd01991">
    <property type="entry name" value="Asn_synthase_B_C"/>
    <property type="match status" value="1"/>
</dbReference>
<keyword evidence="3" id="KW-0315">Glutamine amidotransferase</keyword>
<organism evidence="6 7">
    <name type="scientific">Cylindrotheca closterium</name>
    <dbReference type="NCBI Taxonomy" id="2856"/>
    <lineage>
        <taxon>Eukaryota</taxon>
        <taxon>Sar</taxon>
        <taxon>Stramenopiles</taxon>
        <taxon>Ochrophyta</taxon>
        <taxon>Bacillariophyta</taxon>
        <taxon>Bacillariophyceae</taxon>
        <taxon>Bacillariophycidae</taxon>
        <taxon>Bacillariales</taxon>
        <taxon>Bacillariaceae</taxon>
        <taxon>Cylindrotheca</taxon>
    </lineage>
</organism>
<protein>
    <recommendedName>
        <fullName evidence="5">Asparagine synthetase domain-containing protein</fullName>
    </recommendedName>
</protein>
<evidence type="ECO:0000256" key="4">
    <source>
        <dbReference type="SAM" id="MobiDB-lite"/>
    </source>
</evidence>
<dbReference type="SUPFAM" id="SSF56235">
    <property type="entry name" value="N-terminal nucleophile aminohydrolases (Ntn hydrolases)"/>
    <property type="match status" value="1"/>
</dbReference>
<evidence type="ECO:0000259" key="5">
    <source>
        <dbReference type="Pfam" id="PF00733"/>
    </source>
</evidence>
<keyword evidence="1" id="KW-0028">Amino-acid biosynthesis</keyword>
<dbReference type="Gene3D" id="3.40.50.620">
    <property type="entry name" value="HUPs"/>
    <property type="match status" value="1"/>
</dbReference>
<dbReference type="EMBL" id="CAKOGP040000113">
    <property type="protein sequence ID" value="CAJ1930843.1"/>
    <property type="molecule type" value="Genomic_DNA"/>
</dbReference>
<gene>
    <name evidence="6" type="ORF">CYCCA115_LOCUS2115</name>
</gene>
<sequence length="582" mass="65279">MCGIQLQVWTEQSSSRWEDFYREHGSILRNRGPDHCQMVDATKHFYSCRSVQLRASVLQMRHELIPQPVQIKDDMYLCWNGEIYESNLPSSQDEEQHEELWEYETSDTLIVKEALKVALLEQTIGDDIDDGRNIGNAIAQVMSKLHNAEFACLILTKDNIYYCRDNWGRRSLLRWNCPDGSGSFQIASTAEISTSDAENKSYNQDDKEEKEDGQEWTEIPPGAVYRIHIGGEDGTMSTSVIPFSSSSSLLSPPSSNSILPSVVPPTPPDGVSTELWQASFVLEDCLRQAVKMRLDQHAPSAVLFSGGLDSAVVAALAAAEQTATSTADQKHQQLYLYNVSFGPTFEKSNDRKAALVTAGMLKDRYQDTKDILFQDIVVDWEDIQKYEPHIRTLLQPKNTLMDVNIGIALWFASRGSVDGDENDVYPDGENRIRSPRALLLGMGADEQLGGYGRHRKAFDKGGWGRLKEELDMDQARFWERNLGRDDRICADHGKEARFPFLDANVVNFLKGLPLDQICDFSLPPGEGDKRILRLVAARLGLDHASGLVKRAIQFGSRISHLSDAKRFGSRRKAKGEASVKSK</sequence>
<evidence type="ECO:0000256" key="2">
    <source>
        <dbReference type="ARBA" id="ARBA00022888"/>
    </source>
</evidence>
<dbReference type="PANTHER" id="PTHR45937">
    <property type="entry name" value="ASPARAGINE SYNTHETASE DOMAIN-CONTAINING PROTEIN 1"/>
    <property type="match status" value="1"/>
</dbReference>
<keyword evidence="2" id="KW-0061">Asparagine biosynthesis</keyword>
<dbReference type="InterPro" id="IPR001962">
    <property type="entry name" value="Asn_synthase"/>
</dbReference>
<reference evidence="6" key="1">
    <citation type="submission" date="2023-08" db="EMBL/GenBank/DDBJ databases">
        <authorList>
            <person name="Audoor S."/>
            <person name="Bilcke G."/>
        </authorList>
    </citation>
    <scope>NUCLEOTIDE SEQUENCE</scope>
</reference>
<dbReference type="GO" id="GO:0004066">
    <property type="term" value="F:asparagine synthase (glutamine-hydrolyzing) activity"/>
    <property type="evidence" value="ECO:0007669"/>
    <property type="project" value="InterPro"/>
</dbReference>
<dbReference type="Gene3D" id="3.60.20.10">
    <property type="entry name" value="Glutamine Phosphoribosylpyrophosphate, subunit 1, domain 1"/>
    <property type="match status" value="1"/>
</dbReference>
<evidence type="ECO:0000313" key="7">
    <source>
        <dbReference type="Proteomes" id="UP001295423"/>
    </source>
</evidence>
<dbReference type="InterPro" id="IPR029055">
    <property type="entry name" value="Ntn_hydrolases_N"/>
</dbReference>
<feature type="domain" description="Asparagine synthetase" evidence="5">
    <location>
        <begin position="459"/>
        <end position="538"/>
    </location>
</feature>
<dbReference type="Proteomes" id="UP001295423">
    <property type="component" value="Unassembled WGS sequence"/>
</dbReference>
<proteinExistence type="predicted"/>
<name>A0AAD2FDL6_9STRA</name>
<dbReference type="InterPro" id="IPR051857">
    <property type="entry name" value="Asn_synthetase_domain"/>
</dbReference>
<evidence type="ECO:0000256" key="1">
    <source>
        <dbReference type="ARBA" id="ARBA00022605"/>
    </source>
</evidence>
<dbReference type="AlphaFoldDB" id="A0AAD2FDL6"/>
<feature type="compositionally biased region" description="Basic and acidic residues" evidence="4">
    <location>
        <begin position="197"/>
        <end position="207"/>
    </location>
</feature>
<dbReference type="SUPFAM" id="SSF52402">
    <property type="entry name" value="Adenine nucleotide alpha hydrolases-like"/>
    <property type="match status" value="1"/>
</dbReference>
<accession>A0AAD2FDL6</accession>
<keyword evidence="7" id="KW-1185">Reference proteome</keyword>